<dbReference type="EMBL" id="DYXT01000035">
    <property type="protein sequence ID" value="HJE39476.1"/>
    <property type="molecule type" value="Genomic_DNA"/>
</dbReference>
<dbReference type="AlphaFoldDB" id="A0A4Q0UAW3"/>
<gene>
    <name evidence="1" type="ORF">K8V47_06950</name>
</gene>
<protein>
    <submittedName>
        <fullName evidence="1">Uncharacterized protein</fullName>
    </submittedName>
</protein>
<proteinExistence type="predicted"/>
<name>A0A4Q0UAW3_9BACT</name>
<accession>A0A4Q0UAW3</accession>
<comment type="caution">
    <text evidence="1">The sequence shown here is derived from an EMBL/GenBank/DDBJ whole genome shotgun (WGS) entry which is preliminary data.</text>
</comment>
<organism evidence="1 2">
    <name type="scientific">Candidatus Amulumruptor caecigallinarius</name>
    <dbReference type="NCBI Taxonomy" id="2109911"/>
    <lineage>
        <taxon>Bacteria</taxon>
        <taxon>Pseudomonadati</taxon>
        <taxon>Bacteroidota</taxon>
        <taxon>Bacteroidia</taxon>
        <taxon>Bacteroidales</taxon>
        <taxon>Muribaculaceae</taxon>
        <taxon>Candidatus Amulumruptor</taxon>
    </lineage>
</organism>
<dbReference type="Proteomes" id="UP000711407">
    <property type="component" value="Unassembled WGS sequence"/>
</dbReference>
<evidence type="ECO:0000313" key="2">
    <source>
        <dbReference type="Proteomes" id="UP000711407"/>
    </source>
</evidence>
<reference evidence="1" key="1">
    <citation type="journal article" date="2021" name="PeerJ">
        <title>Extensive microbial diversity within the chicken gut microbiome revealed by metagenomics and culture.</title>
        <authorList>
            <person name="Gilroy R."/>
            <person name="Ravi A."/>
            <person name="Getino M."/>
            <person name="Pursley I."/>
            <person name="Horton D.L."/>
            <person name="Alikhan N.F."/>
            <person name="Baker D."/>
            <person name="Gharbi K."/>
            <person name="Hall N."/>
            <person name="Watson M."/>
            <person name="Adriaenssens E.M."/>
            <person name="Foster-Nyarko E."/>
            <person name="Jarju S."/>
            <person name="Secka A."/>
            <person name="Antonio M."/>
            <person name="Oren A."/>
            <person name="Chaudhuri R.R."/>
            <person name="La Ragione R."/>
            <person name="Hildebrand F."/>
            <person name="Pallen M.J."/>
        </authorList>
    </citation>
    <scope>NUCLEOTIDE SEQUENCE</scope>
    <source>
        <strain evidence="1">4100</strain>
    </source>
</reference>
<evidence type="ECO:0000313" key="1">
    <source>
        <dbReference type="EMBL" id="HJE39476.1"/>
    </source>
</evidence>
<sequence length="593" mass="65371">MRQYLLFVLSLVSVAISVNATISEDDIPPVFNADRSVYDPNDHTPEEVVQFIRDYIQDNYVASNIPSPLDADYYLDLFTERKLIPLYCMEEDSCYVCDVPVLRGEWKIYSKAYFETTDNDRNEYIWGTSEQNAPAGCGGGAYFMNSTEWRKMSHPGANCAIQIPQGSTNQNHIYYNCQLKFRPDVSGDNWNGDFIMSATQAGTPPSLEIEGVGTAISSFAGKVDFTIKPMSVYEPDKQSYTVVMTFTDRYGVHQSVTTTVTGLHGTFENVAVLQGGATTLCAIKASGSELPVYNNDGELSVVRQNVATEKPGEVDITTFAEPYIIGAIKDIDWNPVKLLAKVEDVRHPGYTKSVGAGTPLCEITPSATNAYTTMVWENVQFIAQASNTAATDVMRYRFITVLPTSVTESNPWQSVNSGKQYFPRPGEIFAPNTVACITDSGDKAGSATQEAYNMVSETRDGNWVQEWYDASCETVAAGVGTAWRADNKDGGTGAYLLPGEHVGHNGEVLAYYVYLDMSDGVSGSPRQAIYWNYTVDPSSIDGVVHESRDLDGVQVDVYNMQGVCIRRNVPVAEALDNLPKGIYIYDGHKYMVR</sequence>
<reference evidence="1" key="2">
    <citation type="submission" date="2021-09" db="EMBL/GenBank/DDBJ databases">
        <authorList>
            <person name="Gilroy R."/>
        </authorList>
    </citation>
    <scope>NUCLEOTIDE SEQUENCE</scope>
    <source>
        <strain evidence="1">4100</strain>
    </source>
</reference>